<dbReference type="Gene3D" id="3.30.70.330">
    <property type="match status" value="1"/>
</dbReference>
<organism evidence="7 8">
    <name type="scientific">Mycena indigotica</name>
    <dbReference type="NCBI Taxonomy" id="2126181"/>
    <lineage>
        <taxon>Eukaryota</taxon>
        <taxon>Fungi</taxon>
        <taxon>Dikarya</taxon>
        <taxon>Basidiomycota</taxon>
        <taxon>Agaricomycotina</taxon>
        <taxon>Agaricomycetes</taxon>
        <taxon>Agaricomycetidae</taxon>
        <taxon>Agaricales</taxon>
        <taxon>Marasmiineae</taxon>
        <taxon>Mycenaceae</taxon>
        <taxon>Mycena</taxon>
    </lineage>
</organism>
<evidence type="ECO:0000259" key="5">
    <source>
        <dbReference type="PROSITE" id="PS50102"/>
    </source>
</evidence>
<feature type="compositionally biased region" description="Pro residues" evidence="4">
    <location>
        <begin position="327"/>
        <end position="341"/>
    </location>
</feature>
<protein>
    <submittedName>
        <fullName evidence="7">HMG box domain-containing protein</fullName>
    </submittedName>
</protein>
<dbReference type="InterPro" id="IPR036910">
    <property type="entry name" value="HMG_box_dom_sf"/>
</dbReference>
<dbReference type="Gene3D" id="1.10.30.10">
    <property type="entry name" value="High mobility group box domain"/>
    <property type="match status" value="1"/>
</dbReference>
<evidence type="ECO:0000313" key="8">
    <source>
        <dbReference type="Proteomes" id="UP000636479"/>
    </source>
</evidence>
<evidence type="ECO:0000256" key="4">
    <source>
        <dbReference type="SAM" id="MobiDB-lite"/>
    </source>
</evidence>
<dbReference type="CDD" id="cd01389">
    <property type="entry name" value="HMG-box_ROX1-like"/>
    <property type="match status" value="1"/>
</dbReference>
<dbReference type="SUPFAM" id="SSF54928">
    <property type="entry name" value="RNA-binding domain, RBD"/>
    <property type="match status" value="1"/>
</dbReference>
<dbReference type="Pfam" id="PF00505">
    <property type="entry name" value="HMG_box"/>
    <property type="match status" value="1"/>
</dbReference>
<evidence type="ECO:0000313" key="7">
    <source>
        <dbReference type="EMBL" id="KAF7315317.1"/>
    </source>
</evidence>
<dbReference type="SMART" id="SM00360">
    <property type="entry name" value="RRM"/>
    <property type="match status" value="1"/>
</dbReference>
<dbReference type="InterPro" id="IPR000504">
    <property type="entry name" value="RRM_dom"/>
</dbReference>
<keyword evidence="8" id="KW-1185">Reference proteome</keyword>
<keyword evidence="3" id="KW-0238">DNA-binding</keyword>
<dbReference type="InterPro" id="IPR009071">
    <property type="entry name" value="HMG_box_dom"/>
</dbReference>
<keyword evidence="3" id="KW-0539">Nucleus</keyword>
<dbReference type="RefSeq" id="XP_037225340.1">
    <property type="nucleotide sequence ID" value="XM_037357430.1"/>
</dbReference>
<keyword evidence="1 2" id="KW-0694">RNA-binding</keyword>
<dbReference type="GO" id="GO:0003723">
    <property type="term" value="F:RNA binding"/>
    <property type="evidence" value="ECO:0007669"/>
    <property type="project" value="UniProtKB-UniRule"/>
</dbReference>
<dbReference type="OrthoDB" id="6247875at2759"/>
<dbReference type="PANTHER" id="PTHR48027">
    <property type="entry name" value="HETEROGENEOUS NUCLEAR RIBONUCLEOPROTEIN 87F-RELATED"/>
    <property type="match status" value="1"/>
</dbReference>
<dbReference type="Proteomes" id="UP000636479">
    <property type="component" value="Unassembled WGS sequence"/>
</dbReference>
<proteinExistence type="predicted"/>
<dbReference type="GeneID" id="59339946"/>
<dbReference type="InterPro" id="IPR012677">
    <property type="entry name" value="Nucleotide-bd_a/b_plait_sf"/>
</dbReference>
<comment type="caution">
    <text evidence="7">The sequence shown here is derived from an EMBL/GenBank/DDBJ whole genome shotgun (WGS) entry which is preliminary data.</text>
</comment>
<feature type="domain" description="RRM" evidence="5">
    <location>
        <begin position="2"/>
        <end position="80"/>
    </location>
</feature>
<reference evidence="7" key="1">
    <citation type="submission" date="2020-05" db="EMBL/GenBank/DDBJ databases">
        <title>Mycena genomes resolve the evolution of fungal bioluminescence.</title>
        <authorList>
            <person name="Tsai I.J."/>
        </authorList>
    </citation>
    <scope>NUCLEOTIDE SEQUENCE</scope>
    <source>
        <strain evidence="7">171206Taipei</strain>
    </source>
</reference>
<evidence type="ECO:0000256" key="2">
    <source>
        <dbReference type="PROSITE-ProRule" id="PRU00176"/>
    </source>
</evidence>
<feature type="compositionally biased region" description="Low complexity" evidence="4">
    <location>
        <begin position="377"/>
        <end position="397"/>
    </location>
</feature>
<dbReference type="SUPFAM" id="SSF47095">
    <property type="entry name" value="HMG-box"/>
    <property type="match status" value="1"/>
</dbReference>
<evidence type="ECO:0000259" key="6">
    <source>
        <dbReference type="PROSITE" id="PS50118"/>
    </source>
</evidence>
<evidence type="ECO:0000256" key="3">
    <source>
        <dbReference type="PROSITE-ProRule" id="PRU00267"/>
    </source>
</evidence>
<gene>
    <name evidence="7" type="ORF">MIND_00046300</name>
</gene>
<dbReference type="SMART" id="SM00398">
    <property type="entry name" value="HMG"/>
    <property type="match status" value="1"/>
</dbReference>
<dbReference type="PROSITE" id="PS50118">
    <property type="entry name" value="HMG_BOX_2"/>
    <property type="match status" value="1"/>
</dbReference>
<name>A0A8H6WEZ3_9AGAR</name>
<dbReference type="EMBL" id="JACAZF010000001">
    <property type="protein sequence ID" value="KAF7315317.1"/>
    <property type="molecule type" value="Genomic_DNA"/>
</dbReference>
<sequence length="589" mass="63737">MSKVYVGNLSWNTTDESLRAAFSEFGQVLDCIVMRDRETGRSRGFGFVTYGSSQEADTAIGSLNEQELDGRRIRVNLANARGSGGGAGGYSGGGGGGGYQSQGGGAGYGGYSGGGGQLAMVKAPQAMARVARLAVGTIKEATIKVEATGKVATLARGEELIQVTNFVTLSSTLSLLAVVYIDQRDCNGHASITLSSPPSVSRPTTPALFSAVGPMAGPARNAKTVQPPRPPNAWILYRAEKAKEIGRKAQADVSREISTMWKNEAPHIRAEYERRADIKKAEHQAMYPEYRFQPVKREEKERLRLEKRQEKERKKQAQRQTRVSIQQPPPISQQLPPPPPLYFTADNRFAMAGPSPPLSAAASPEAKVVELPRIESYPQTPSSTLPSPALPPSLYVPMPTPEPEQKNWSMPSDYVEFDIPTPFESTQSWTGTLSSEFDVEAMLSSTANPSVFQLSGFDPQTLLENPNGNLEISLAPFDMSYMNEPVPSLSDLGLFATPQDEASDELSSFLASLSTPQPDYGAADQFLNLDHDDPPDTQPQPQQPTHIPYIPPSGASQSNNRRVGGTWSRPSPPLTSPIDPRGPLWSVHA</sequence>
<dbReference type="PROSITE" id="PS50102">
    <property type="entry name" value="RRM"/>
    <property type="match status" value="1"/>
</dbReference>
<dbReference type="AlphaFoldDB" id="A0A8H6WEZ3"/>
<feature type="region of interest" description="Disordered" evidence="4">
    <location>
        <begin position="308"/>
        <end position="364"/>
    </location>
</feature>
<dbReference type="InterPro" id="IPR048289">
    <property type="entry name" value="RRM2_NsCP33-like"/>
</dbReference>
<dbReference type="InterPro" id="IPR035979">
    <property type="entry name" value="RBD_domain_sf"/>
</dbReference>
<dbReference type="GO" id="GO:0005634">
    <property type="term" value="C:nucleus"/>
    <property type="evidence" value="ECO:0007669"/>
    <property type="project" value="UniProtKB-UniRule"/>
</dbReference>
<dbReference type="GO" id="GO:0003677">
    <property type="term" value="F:DNA binding"/>
    <property type="evidence" value="ECO:0007669"/>
    <property type="project" value="UniProtKB-UniRule"/>
</dbReference>
<feature type="DNA-binding region" description="HMG box" evidence="3">
    <location>
        <begin position="227"/>
        <end position="291"/>
    </location>
</feature>
<feature type="region of interest" description="Disordered" evidence="4">
    <location>
        <begin position="520"/>
        <end position="589"/>
    </location>
</feature>
<feature type="compositionally biased region" description="Low complexity" evidence="4">
    <location>
        <begin position="350"/>
        <end position="364"/>
    </location>
</feature>
<evidence type="ECO:0000256" key="1">
    <source>
        <dbReference type="ARBA" id="ARBA00022884"/>
    </source>
</evidence>
<feature type="region of interest" description="Disordered" evidence="4">
    <location>
        <begin position="377"/>
        <end position="409"/>
    </location>
</feature>
<accession>A0A8H6WEZ3</accession>
<dbReference type="CDD" id="cd21608">
    <property type="entry name" value="RRM2_NsCP33_like"/>
    <property type="match status" value="1"/>
</dbReference>
<dbReference type="InterPro" id="IPR052462">
    <property type="entry name" value="SLIRP/GR-RBP-like"/>
</dbReference>
<feature type="domain" description="HMG box" evidence="6">
    <location>
        <begin position="227"/>
        <end position="291"/>
    </location>
</feature>
<dbReference type="Pfam" id="PF00076">
    <property type="entry name" value="RRM_1"/>
    <property type="match status" value="1"/>
</dbReference>